<sequence length="173" mass="20506">MERGECERERGYREGEREREKGKQKRRDVRKRSDKRRVSELIEERKKNASPPASADQRLVLCRMPEEWRSLPVHPARAAPTVTNIVSVYAPGPRRSVRYVGYIQPLLPAFVSPLDMDPTRNLDRARNQDQAMHPSTAWVSWRRRHQRLLARIQEQDRMFEERPRFVLPPTERG</sequence>
<dbReference type="EMBL" id="JBBPFD010000005">
    <property type="protein sequence ID" value="KAK7926048.1"/>
    <property type="molecule type" value="Genomic_DNA"/>
</dbReference>
<protein>
    <submittedName>
        <fullName evidence="2">Uncharacterized protein</fullName>
    </submittedName>
</protein>
<keyword evidence="3" id="KW-1185">Reference proteome</keyword>
<organism evidence="2 3">
    <name type="scientific">Mugilogobius chulae</name>
    <name type="common">yellowstripe goby</name>
    <dbReference type="NCBI Taxonomy" id="88201"/>
    <lineage>
        <taxon>Eukaryota</taxon>
        <taxon>Metazoa</taxon>
        <taxon>Chordata</taxon>
        <taxon>Craniata</taxon>
        <taxon>Vertebrata</taxon>
        <taxon>Euteleostomi</taxon>
        <taxon>Actinopterygii</taxon>
        <taxon>Neopterygii</taxon>
        <taxon>Teleostei</taxon>
        <taxon>Neoteleostei</taxon>
        <taxon>Acanthomorphata</taxon>
        <taxon>Gobiaria</taxon>
        <taxon>Gobiiformes</taxon>
        <taxon>Gobioidei</taxon>
        <taxon>Gobiidae</taxon>
        <taxon>Gobionellinae</taxon>
        <taxon>Mugilogobius</taxon>
    </lineage>
</organism>
<feature type="compositionally biased region" description="Basic and acidic residues" evidence="1">
    <location>
        <begin position="1"/>
        <end position="21"/>
    </location>
</feature>
<feature type="region of interest" description="Disordered" evidence="1">
    <location>
        <begin position="1"/>
        <end position="57"/>
    </location>
</feature>
<dbReference type="Proteomes" id="UP001460270">
    <property type="component" value="Unassembled WGS sequence"/>
</dbReference>
<feature type="compositionally biased region" description="Basic residues" evidence="1">
    <location>
        <begin position="22"/>
        <end position="35"/>
    </location>
</feature>
<feature type="compositionally biased region" description="Basic and acidic residues" evidence="1">
    <location>
        <begin position="36"/>
        <end position="47"/>
    </location>
</feature>
<evidence type="ECO:0000313" key="2">
    <source>
        <dbReference type="EMBL" id="KAK7926048.1"/>
    </source>
</evidence>
<evidence type="ECO:0000313" key="3">
    <source>
        <dbReference type="Proteomes" id="UP001460270"/>
    </source>
</evidence>
<comment type="caution">
    <text evidence="2">The sequence shown here is derived from an EMBL/GenBank/DDBJ whole genome shotgun (WGS) entry which is preliminary data.</text>
</comment>
<evidence type="ECO:0000256" key="1">
    <source>
        <dbReference type="SAM" id="MobiDB-lite"/>
    </source>
</evidence>
<gene>
    <name evidence="2" type="ORF">WMY93_008358</name>
</gene>
<proteinExistence type="predicted"/>
<name>A0AAW0PJ21_9GOBI</name>
<reference evidence="3" key="1">
    <citation type="submission" date="2024-04" db="EMBL/GenBank/DDBJ databases">
        <title>Salinicola lusitanus LLJ914,a marine bacterium isolated from the Okinawa Trough.</title>
        <authorList>
            <person name="Li J."/>
        </authorList>
    </citation>
    <scope>NUCLEOTIDE SEQUENCE [LARGE SCALE GENOMIC DNA]</scope>
</reference>
<accession>A0AAW0PJ21</accession>
<dbReference type="AlphaFoldDB" id="A0AAW0PJ21"/>